<dbReference type="EMBL" id="RJUL01000003">
    <property type="protein sequence ID" value="ROQ28620.1"/>
    <property type="molecule type" value="Genomic_DNA"/>
</dbReference>
<protein>
    <submittedName>
        <fullName evidence="5">Zinc protease</fullName>
    </submittedName>
</protein>
<proteinExistence type="inferred from homology"/>
<keyword evidence="5" id="KW-0378">Hydrolase</keyword>
<feature type="domain" description="Peptidase M16 C-terminal" evidence="4">
    <location>
        <begin position="639"/>
        <end position="814"/>
    </location>
</feature>
<keyword evidence="2" id="KW-0732">Signal</keyword>
<evidence type="ECO:0000259" key="3">
    <source>
        <dbReference type="Pfam" id="PF00675"/>
    </source>
</evidence>
<evidence type="ECO:0000313" key="6">
    <source>
        <dbReference type="Proteomes" id="UP000268033"/>
    </source>
</evidence>
<feature type="domain" description="Peptidase M16 C-terminal" evidence="4">
    <location>
        <begin position="193"/>
        <end position="363"/>
    </location>
</feature>
<dbReference type="Pfam" id="PF00675">
    <property type="entry name" value="Peptidase_M16"/>
    <property type="match status" value="1"/>
</dbReference>
<evidence type="ECO:0000256" key="2">
    <source>
        <dbReference type="SAM" id="SignalP"/>
    </source>
</evidence>
<name>A0A3N1PP10_9GAMM</name>
<dbReference type="InterPro" id="IPR011765">
    <property type="entry name" value="Pept_M16_N"/>
</dbReference>
<sequence>MSKHLPLAMALALLAPLGHAQSAPAPQVTRATLANGLKVVIVEDKLAPVVTTQVNYLAGGNEVPAGFPGTAHAVEHMMFRGSPGLNKDQISALAANMGGHFNAETREDSTRYYFTVPKGDLDVALRIHAIRMAGVDMKASEWKNERGAIEQEVSRDLSSPVFKALTGIRQSLFAATPYQHTPLGTRESFDKTTAGDLKHFHDTWYVPNNAVLVIAGDVDPTQTLAEVKKRFGPIPSHALPAKPGFAFAPVKARHIALDTDTPYGYQIRAFRLPGLQDKDYATALVLSDALGSQRAALYGMGMDGTALAGGFSADFLPHGGIGYAIGIFPKGGNSQNIDAHMGDILAKAASKGIDPALVSSAKQSAIASLEFAKNSVDGLANSWSDALVQQGLQSPQDIARAIAAVTPAEVNALAKRTFKADQTVTATLTPQSSGKPVASKGFGGAESFNSAPDSAVTLPKWAQERFANLHIPKSNLHPVDFTLANGLRVIVQPETVSDTVVVSGAIRTNEDLQAKSGQEGVADVLDSLFNFGTQRLGRLQYQQALDAISARASAGSRFGLALPAAHFAEGMKLLAENELSPALPEQAFAIVQRQEAGSVAGALQSPDYLSSQQLGEALYPKHDSSLRHATPKSVMGLHYSDVKDYYASTFRPDMTTLVIVGNVTPEQAKAVVSKYFGAWQAKGAKPKVDYPAVPLNKASQFTTPDSAAVQDSVQLVQNVPVTEDNPARFALNLGNEVLGGGFYASRFVKDLREKNGLVYTVASGFDLDKNRGSYNVQYGSDPDKALEARALVIKDLKAMQRAPVSEGELRQAKGILLRQIPLGEASFGSIAGQLLSLSMQGKPLDATEAAAKAYYRLSAKDVQAAYAKYLHPDDFVTAIKGPAPKA</sequence>
<dbReference type="STRING" id="584787.GCA_001247655_00209"/>
<comment type="similarity">
    <text evidence="1">Belongs to the peptidase M16 family.</text>
</comment>
<dbReference type="Proteomes" id="UP000268033">
    <property type="component" value="Unassembled WGS sequence"/>
</dbReference>
<organism evidence="5 6">
    <name type="scientific">Gallaecimonas pentaromativorans</name>
    <dbReference type="NCBI Taxonomy" id="584787"/>
    <lineage>
        <taxon>Bacteria</taxon>
        <taxon>Pseudomonadati</taxon>
        <taxon>Pseudomonadota</taxon>
        <taxon>Gammaproteobacteria</taxon>
        <taxon>Enterobacterales</taxon>
        <taxon>Gallaecimonadaceae</taxon>
        <taxon>Gallaecimonas</taxon>
    </lineage>
</organism>
<evidence type="ECO:0000313" key="5">
    <source>
        <dbReference type="EMBL" id="ROQ28620.1"/>
    </source>
</evidence>
<gene>
    <name evidence="5" type="ORF">EDC28_103213</name>
</gene>
<comment type="caution">
    <text evidence="5">The sequence shown here is derived from an EMBL/GenBank/DDBJ whole genome shotgun (WGS) entry which is preliminary data.</text>
</comment>
<accession>A0A3N1PP10</accession>
<dbReference type="Pfam" id="PF05193">
    <property type="entry name" value="Peptidase_M16_C"/>
    <property type="match status" value="2"/>
</dbReference>
<dbReference type="InterPro" id="IPR007863">
    <property type="entry name" value="Peptidase_M16_C"/>
</dbReference>
<dbReference type="GO" id="GO:0006508">
    <property type="term" value="P:proteolysis"/>
    <property type="evidence" value="ECO:0007669"/>
    <property type="project" value="UniProtKB-KW"/>
</dbReference>
<dbReference type="PANTHER" id="PTHR11851">
    <property type="entry name" value="METALLOPROTEASE"/>
    <property type="match status" value="1"/>
</dbReference>
<evidence type="ECO:0000256" key="1">
    <source>
        <dbReference type="ARBA" id="ARBA00007261"/>
    </source>
</evidence>
<dbReference type="RefSeq" id="WP_123421064.1">
    <property type="nucleotide sequence ID" value="NZ_RJUL01000003.1"/>
</dbReference>
<dbReference type="SUPFAM" id="SSF63411">
    <property type="entry name" value="LuxS/MPP-like metallohydrolase"/>
    <property type="match status" value="4"/>
</dbReference>
<dbReference type="InterPro" id="IPR011249">
    <property type="entry name" value="Metalloenz_LuxS/M16"/>
</dbReference>
<dbReference type="InterPro" id="IPR050361">
    <property type="entry name" value="MPP/UQCRC_Complex"/>
</dbReference>
<dbReference type="GO" id="GO:0046872">
    <property type="term" value="F:metal ion binding"/>
    <property type="evidence" value="ECO:0007669"/>
    <property type="project" value="InterPro"/>
</dbReference>
<keyword evidence="5" id="KW-0645">Protease</keyword>
<dbReference type="AlphaFoldDB" id="A0A3N1PP10"/>
<feature type="signal peptide" evidence="2">
    <location>
        <begin position="1"/>
        <end position="20"/>
    </location>
</feature>
<reference evidence="5 6" key="1">
    <citation type="submission" date="2018-11" db="EMBL/GenBank/DDBJ databases">
        <title>Genomic Encyclopedia of Type Strains, Phase IV (KMG-IV): sequencing the most valuable type-strain genomes for metagenomic binning, comparative biology and taxonomic classification.</title>
        <authorList>
            <person name="Goeker M."/>
        </authorList>
    </citation>
    <scope>NUCLEOTIDE SEQUENCE [LARGE SCALE GENOMIC DNA]</scope>
    <source>
        <strain evidence="5 6">DSM 21945</strain>
    </source>
</reference>
<feature type="chain" id="PRO_5018131342" evidence="2">
    <location>
        <begin position="21"/>
        <end position="886"/>
    </location>
</feature>
<feature type="domain" description="Peptidase M16 N-terminal" evidence="3">
    <location>
        <begin position="39"/>
        <end position="160"/>
    </location>
</feature>
<dbReference type="Gene3D" id="3.30.830.10">
    <property type="entry name" value="Metalloenzyme, LuxS/M16 peptidase-like"/>
    <property type="match status" value="4"/>
</dbReference>
<keyword evidence="6" id="KW-1185">Reference proteome</keyword>
<evidence type="ECO:0000259" key="4">
    <source>
        <dbReference type="Pfam" id="PF05193"/>
    </source>
</evidence>
<dbReference type="PANTHER" id="PTHR11851:SF49">
    <property type="entry name" value="MITOCHONDRIAL-PROCESSING PEPTIDASE SUBUNIT ALPHA"/>
    <property type="match status" value="1"/>
</dbReference>
<dbReference type="GO" id="GO:0008233">
    <property type="term" value="F:peptidase activity"/>
    <property type="evidence" value="ECO:0007669"/>
    <property type="project" value="UniProtKB-KW"/>
</dbReference>